<name>U6F6S3_LACHE</name>
<feature type="region of interest" description="Disordered" evidence="1">
    <location>
        <begin position="1"/>
        <end position="22"/>
    </location>
</feature>
<proteinExistence type="predicted"/>
<dbReference type="AlphaFoldDB" id="U6F6S3"/>
<protein>
    <submittedName>
        <fullName evidence="2">Uncharacterized protein</fullName>
    </submittedName>
</protein>
<sequence>MPGNPMRYTAVPELESDHGMVG</sequence>
<evidence type="ECO:0000256" key="1">
    <source>
        <dbReference type="SAM" id="MobiDB-lite"/>
    </source>
</evidence>
<accession>U6F6S3</accession>
<dbReference type="HOGENOM" id="CLU_3424771_0_0_9"/>
<comment type="caution">
    <text evidence="2">The sequence shown here is derived from an EMBL/GenBank/DDBJ whole genome shotgun (WGS) entry which is preliminary data.</text>
</comment>
<gene>
    <name evidence="2" type="ORF">LHCIRMBIA104_00232</name>
</gene>
<dbReference type="Proteomes" id="UP000017247">
    <property type="component" value="Unassembled WGS sequence"/>
</dbReference>
<evidence type="ECO:0000313" key="2">
    <source>
        <dbReference type="EMBL" id="CDI59642.1"/>
    </source>
</evidence>
<organism evidence="2 3">
    <name type="scientific">Lactobacillus helveticus CIRM-BIA 104</name>
    <dbReference type="NCBI Taxonomy" id="1226333"/>
    <lineage>
        <taxon>Bacteria</taxon>
        <taxon>Bacillati</taxon>
        <taxon>Bacillota</taxon>
        <taxon>Bacilli</taxon>
        <taxon>Lactobacillales</taxon>
        <taxon>Lactobacillaceae</taxon>
        <taxon>Lactobacillus</taxon>
    </lineage>
</organism>
<evidence type="ECO:0000313" key="3">
    <source>
        <dbReference type="Proteomes" id="UP000017247"/>
    </source>
</evidence>
<dbReference type="EMBL" id="CBUL010000015">
    <property type="protein sequence ID" value="CDI59642.1"/>
    <property type="molecule type" value="Genomic_DNA"/>
</dbReference>
<reference evidence="2" key="1">
    <citation type="submission" date="2013-09" db="EMBL/GenBank/DDBJ databases">
        <title>Draft Genome Sequence of five Lactobacillus helveticus strains CIRM-BIA 101T, 103, 104, 951 and 953 isolated from milk product.</title>
        <authorList>
            <person name="Valence F."/>
            <person name="Chuat V."/>
            <person name="Ma L."/>
            <person name="Creno S."/>
            <person name="Falentin H."/>
            <person name="Lortal S."/>
            <person name="Bizet C."/>
            <person name="Clermont D."/>
            <person name="Loux V."/>
            <person name="Bouchier C."/>
            <person name="Cousin S."/>
        </authorList>
    </citation>
    <scope>NUCLEOTIDE SEQUENCE [LARGE SCALE GENOMIC DNA]</scope>
    <source>
        <strain evidence="2">CIRM-BIA 104</strain>
    </source>
</reference>